<feature type="binding site" evidence="8">
    <location>
        <position position="64"/>
    </location>
    <ligand>
        <name>tRNA</name>
        <dbReference type="ChEBI" id="CHEBI:17843"/>
    </ligand>
</feature>
<dbReference type="CDD" id="cd00462">
    <property type="entry name" value="PTH"/>
    <property type="match status" value="1"/>
</dbReference>
<feature type="site" description="Stabilizes the basic form of H active site to accept a proton" evidence="8">
    <location>
        <position position="91"/>
    </location>
</feature>
<evidence type="ECO:0000256" key="2">
    <source>
        <dbReference type="ARBA" id="ARBA00022555"/>
    </source>
</evidence>
<evidence type="ECO:0000256" key="7">
    <source>
        <dbReference type="ARBA" id="ARBA00050038"/>
    </source>
</evidence>
<dbReference type="GO" id="GO:0005737">
    <property type="term" value="C:cytoplasm"/>
    <property type="evidence" value="ECO:0007669"/>
    <property type="project" value="UniProtKB-SubCell"/>
</dbReference>
<dbReference type="RefSeq" id="WP_013274900.1">
    <property type="nucleotide sequence ID" value="NC_014377.1"/>
</dbReference>
<dbReference type="AlphaFoldDB" id="D9RZF0"/>
<dbReference type="PROSITE" id="PS01195">
    <property type="entry name" value="PEPT_TRNA_HYDROL_1"/>
    <property type="match status" value="1"/>
</dbReference>
<evidence type="ECO:0000256" key="8">
    <source>
        <dbReference type="HAMAP-Rule" id="MF_00083"/>
    </source>
</evidence>
<keyword evidence="4 8" id="KW-0694">RNA-binding</keyword>
<dbReference type="GO" id="GO:0000049">
    <property type="term" value="F:tRNA binding"/>
    <property type="evidence" value="ECO:0007669"/>
    <property type="project" value="UniProtKB-UniRule"/>
</dbReference>
<dbReference type="GO" id="GO:0006515">
    <property type="term" value="P:protein quality control for misfolded or incompletely synthesized proteins"/>
    <property type="evidence" value="ECO:0007669"/>
    <property type="project" value="UniProtKB-UniRule"/>
</dbReference>
<dbReference type="EC" id="3.1.1.29" evidence="1 8"/>
<dbReference type="STRING" id="555079.Toce_0051"/>
<dbReference type="eggNOG" id="COG0193">
    <property type="taxonomic scope" value="Bacteria"/>
</dbReference>
<comment type="catalytic activity">
    <reaction evidence="6 8 9">
        <text>an N-acyl-L-alpha-aminoacyl-tRNA + H2O = an N-acyl-L-amino acid + a tRNA + H(+)</text>
        <dbReference type="Rhea" id="RHEA:54448"/>
        <dbReference type="Rhea" id="RHEA-COMP:10123"/>
        <dbReference type="Rhea" id="RHEA-COMP:13883"/>
        <dbReference type="ChEBI" id="CHEBI:15377"/>
        <dbReference type="ChEBI" id="CHEBI:15378"/>
        <dbReference type="ChEBI" id="CHEBI:59874"/>
        <dbReference type="ChEBI" id="CHEBI:78442"/>
        <dbReference type="ChEBI" id="CHEBI:138191"/>
        <dbReference type="EC" id="3.1.1.29"/>
    </reaction>
</comment>
<dbReference type="HAMAP" id="MF_00083">
    <property type="entry name" value="Pept_tRNA_hydro_bact"/>
    <property type="match status" value="1"/>
</dbReference>
<proteinExistence type="inferred from homology"/>
<dbReference type="EMBL" id="CP002131">
    <property type="protein sequence ID" value="ADL06848.1"/>
    <property type="molecule type" value="Genomic_DNA"/>
</dbReference>
<evidence type="ECO:0000256" key="4">
    <source>
        <dbReference type="ARBA" id="ARBA00022884"/>
    </source>
</evidence>
<comment type="subcellular location">
    <subcellularLocation>
        <location evidence="8">Cytoplasm</location>
    </subcellularLocation>
</comment>
<dbReference type="InterPro" id="IPR018171">
    <property type="entry name" value="Pept_tRNA_hydro_CS"/>
</dbReference>
<comment type="caution">
    <text evidence="8">Lacks conserved residue(s) required for the propagation of feature annotation.</text>
</comment>
<comment type="subunit">
    <text evidence="8">Monomer.</text>
</comment>
<feature type="site" description="Discriminates between blocked and unblocked aminoacyl-tRNA" evidence="8">
    <location>
        <position position="9"/>
    </location>
</feature>
<protein>
    <recommendedName>
        <fullName evidence="7 8">Peptidyl-tRNA hydrolase</fullName>
        <shortName evidence="8">Pth</shortName>
        <ecNumber evidence="1 8">3.1.1.29</ecNumber>
    </recommendedName>
</protein>
<gene>
    <name evidence="8" type="primary">pth</name>
    <name evidence="11" type="ordered locus">Toce_0051</name>
</gene>
<dbReference type="GO" id="GO:0004045">
    <property type="term" value="F:peptidyl-tRNA hydrolase activity"/>
    <property type="evidence" value="ECO:0007669"/>
    <property type="project" value="UniProtKB-UniRule"/>
</dbReference>
<evidence type="ECO:0000313" key="11">
    <source>
        <dbReference type="EMBL" id="ADL06848.1"/>
    </source>
</evidence>
<name>D9RZF0_THEOJ</name>
<evidence type="ECO:0000313" key="12">
    <source>
        <dbReference type="Proteomes" id="UP000000272"/>
    </source>
</evidence>
<dbReference type="Pfam" id="PF01195">
    <property type="entry name" value="Pept_tRNA_hydro"/>
    <property type="match status" value="1"/>
</dbReference>
<evidence type="ECO:0000256" key="3">
    <source>
        <dbReference type="ARBA" id="ARBA00022801"/>
    </source>
</evidence>
<reference evidence="11 12" key="1">
    <citation type="journal article" date="2010" name="Stand. Genomic Sci.">
        <title>Complete genome sequence of Thermosediminibacter oceani type strain (JW/IW-1228P).</title>
        <authorList>
            <person name="Pitluck S."/>
            <person name="Yasawong M."/>
            <person name="Munk C."/>
            <person name="Nolan M."/>
            <person name="Lapidus A."/>
            <person name="Lucas S."/>
            <person name="Glavina Del Rio T."/>
            <person name="Tice H."/>
            <person name="Cheng J.F."/>
            <person name="Bruce D."/>
            <person name="Detter C."/>
            <person name="Tapia R."/>
            <person name="Han C."/>
            <person name="Goodwin L."/>
            <person name="Liolios K."/>
            <person name="Ivanova N."/>
            <person name="Mavromatis K."/>
            <person name="Mikhailova N."/>
            <person name="Pati A."/>
            <person name="Chen A."/>
            <person name="Palaniappan K."/>
            <person name="Land M."/>
            <person name="Hauser L."/>
            <person name="Chang Y.J."/>
            <person name="Jeffries C.D."/>
            <person name="Rohde M."/>
            <person name="Spring S."/>
            <person name="Sikorski J."/>
            <person name="Goker M."/>
            <person name="Woyke T."/>
            <person name="Bristow J."/>
            <person name="Eisen J.A."/>
            <person name="Markowitz V."/>
            <person name="Hugenholtz P."/>
            <person name="Kyrpides N.C."/>
            <person name="Klenk H.P."/>
        </authorList>
    </citation>
    <scope>NUCLEOTIDE SEQUENCE [LARGE SCALE GENOMIC DNA]</scope>
    <source>
        <strain evidence="12">ATCC BAA-1034 / DSM 16646 / JW/IW-1228P</strain>
    </source>
</reference>
<dbReference type="NCBIfam" id="TIGR00447">
    <property type="entry name" value="pth"/>
    <property type="match status" value="1"/>
</dbReference>
<comment type="function">
    <text evidence="8">Catalyzes the release of premature peptidyl moieties from peptidyl-tRNA molecules trapped in stalled 50S ribosomal subunits, and thus maintains levels of free tRNAs and 50S ribosomes.</text>
</comment>
<dbReference type="FunFam" id="3.40.50.1470:FF:000001">
    <property type="entry name" value="Peptidyl-tRNA hydrolase"/>
    <property type="match status" value="1"/>
</dbReference>
<comment type="function">
    <text evidence="8">Hydrolyzes ribosome-free peptidyl-tRNAs (with 1 or more amino acids incorporated), which drop off the ribosome during protein synthesis, or as a result of ribosome stalling.</text>
</comment>
<sequence length="187" mass="20562">MFLIVGLGNPGREYEETRHNVGFMVLDSLAAELGIKVDKVKFKGLLGEGVYEGKKLLLLKPMTYMNNSGQSVVEAVKFYKIPPENLVVIYDDMDLPVGRLRVRGSGSSGGQKGMESIIYHIATEGFPRIRIGIGRPKGDVINHVLGRFDKEERKKIDAVIDAAVGAALTIVQHGVQEAMNRYNGFEA</sequence>
<dbReference type="Gene3D" id="3.40.50.1470">
    <property type="entry name" value="Peptidyl-tRNA hydrolase"/>
    <property type="match status" value="1"/>
</dbReference>
<keyword evidence="2 8" id="KW-0820">tRNA-binding</keyword>
<accession>D9RZF0</accession>
<evidence type="ECO:0000256" key="5">
    <source>
        <dbReference type="ARBA" id="ARBA00038063"/>
    </source>
</evidence>
<keyword evidence="8" id="KW-0963">Cytoplasm</keyword>
<keyword evidence="3 8" id="KW-0378">Hydrolase</keyword>
<evidence type="ECO:0000256" key="10">
    <source>
        <dbReference type="RuleBase" id="RU004320"/>
    </source>
</evidence>
<dbReference type="Proteomes" id="UP000000272">
    <property type="component" value="Chromosome"/>
</dbReference>
<dbReference type="OrthoDB" id="9800507at2"/>
<feature type="binding site" evidence="8">
    <location>
        <position position="66"/>
    </location>
    <ligand>
        <name>tRNA</name>
        <dbReference type="ChEBI" id="CHEBI:17843"/>
    </ligand>
</feature>
<evidence type="ECO:0000256" key="1">
    <source>
        <dbReference type="ARBA" id="ARBA00013260"/>
    </source>
</evidence>
<dbReference type="PANTHER" id="PTHR17224:SF1">
    <property type="entry name" value="PEPTIDYL-TRNA HYDROLASE"/>
    <property type="match status" value="1"/>
</dbReference>
<feature type="binding site" evidence="8">
    <location>
        <position position="14"/>
    </location>
    <ligand>
        <name>tRNA</name>
        <dbReference type="ChEBI" id="CHEBI:17843"/>
    </ligand>
</feature>
<dbReference type="InterPro" id="IPR001328">
    <property type="entry name" value="Pept_tRNA_hydro"/>
</dbReference>
<dbReference type="KEGG" id="toc:Toce_0051"/>
<comment type="similarity">
    <text evidence="5 8 10">Belongs to the PTH family.</text>
</comment>
<keyword evidence="12" id="KW-1185">Reference proteome</keyword>
<evidence type="ECO:0000256" key="6">
    <source>
        <dbReference type="ARBA" id="ARBA00048707"/>
    </source>
</evidence>
<dbReference type="SUPFAM" id="SSF53178">
    <property type="entry name" value="Peptidyl-tRNA hydrolase-like"/>
    <property type="match status" value="1"/>
</dbReference>
<dbReference type="InterPro" id="IPR036416">
    <property type="entry name" value="Pept_tRNA_hydro_sf"/>
</dbReference>
<organism evidence="11 12">
    <name type="scientific">Thermosediminibacter oceani (strain ATCC BAA-1034 / DSM 16646 / JW/IW-1228P)</name>
    <dbReference type="NCBI Taxonomy" id="555079"/>
    <lineage>
        <taxon>Bacteria</taxon>
        <taxon>Bacillati</taxon>
        <taxon>Bacillota</taxon>
        <taxon>Clostridia</taxon>
        <taxon>Thermosediminibacterales</taxon>
        <taxon>Thermosediminibacteraceae</taxon>
        <taxon>Thermosediminibacter</taxon>
    </lineage>
</organism>
<dbReference type="PANTHER" id="PTHR17224">
    <property type="entry name" value="PEPTIDYL-TRNA HYDROLASE"/>
    <property type="match status" value="1"/>
</dbReference>
<feature type="active site" description="Proton acceptor" evidence="8">
    <location>
        <position position="19"/>
    </location>
</feature>
<evidence type="ECO:0000256" key="9">
    <source>
        <dbReference type="RuleBase" id="RU000673"/>
    </source>
</evidence>
<dbReference type="HOGENOM" id="CLU_062456_4_1_9"/>
<dbReference type="GO" id="GO:0072344">
    <property type="term" value="P:rescue of stalled ribosome"/>
    <property type="evidence" value="ECO:0007669"/>
    <property type="project" value="UniProtKB-UniRule"/>
</dbReference>